<gene>
    <name evidence="1" type="ORF">ETSY1_22590</name>
</gene>
<proteinExistence type="predicted"/>
<dbReference type="HOGENOM" id="CLU_3402687_0_0_7"/>
<accession>W4LH74</accession>
<dbReference type="Proteomes" id="UP000019141">
    <property type="component" value="Unassembled WGS sequence"/>
</dbReference>
<comment type="caution">
    <text evidence="1">The sequence shown here is derived from an EMBL/GenBank/DDBJ whole genome shotgun (WGS) entry which is preliminary data.</text>
</comment>
<dbReference type="AlphaFoldDB" id="W4LH74"/>
<sequence length="30" mass="3365">MEINIFALDISDVVQASFDSAAERSYEETL</sequence>
<name>W4LH74_ENTF1</name>
<organism evidence="1 2">
    <name type="scientific">Entotheonella factor</name>
    <dbReference type="NCBI Taxonomy" id="1429438"/>
    <lineage>
        <taxon>Bacteria</taxon>
        <taxon>Pseudomonadati</taxon>
        <taxon>Nitrospinota/Tectimicrobiota group</taxon>
        <taxon>Candidatus Tectimicrobiota</taxon>
        <taxon>Candidatus Entotheonellia</taxon>
        <taxon>Candidatus Entotheonellales</taxon>
        <taxon>Candidatus Entotheonellaceae</taxon>
        <taxon>Candidatus Entotheonella</taxon>
    </lineage>
</organism>
<dbReference type="EMBL" id="AZHW01000664">
    <property type="protein sequence ID" value="ETW97448.1"/>
    <property type="molecule type" value="Genomic_DNA"/>
</dbReference>
<reference evidence="1 2" key="1">
    <citation type="journal article" date="2014" name="Nature">
        <title>An environmental bacterial taxon with a large and distinct metabolic repertoire.</title>
        <authorList>
            <person name="Wilson M.C."/>
            <person name="Mori T."/>
            <person name="Ruckert C."/>
            <person name="Uria A.R."/>
            <person name="Helf M.J."/>
            <person name="Takada K."/>
            <person name="Gernert C."/>
            <person name="Steffens U.A."/>
            <person name="Heycke N."/>
            <person name="Schmitt S."/>
            <person name="Rinke C."/>
            <person name="Helfrich E.J."/>
            <person name="Brachmann A.O."/>
            <person name="Gurgui C."/>
            <person name="Wakimoto T."/>
            <person name="Kracht M."/>
            <person name="Crusemann M."/>
            <person name="Hentschel U."/>
            <person name="Abe I."/>
            <person name="Matsunaga S."/>
            <person name="Kalinowski J."/>
            <person name="Takeyama H."/>
            <person name="Piel J."/>
        </authorList>
    </citation>
    <scope>NUCLEOTIDE SEQUENCE [LARGE SCALE GENOMIC DNA]</scope>
    <source>
        <strain evidence="2">TSY1</strain>
    </source>
</reference>
<evidence type="ECO:0000313" key="2">
    <source>
        <dbReference type="Proteomes" id="UP000019141"/>
    </source>
</evidence>
<evidence type="ECO:0000313" key="1">
    <source>
        <dbReference type="EMBL" id="ETW97448.1"/>
    </source>
</evidence>
<keyword evidence="2" id="KW-1185">Reference proteome</keyword>
<protein>
    <submittedName>
        <fullName evidence="1">Uncharacterized protein</fullName>
    </submittedName>
</protein>